<dbReference type="CDD" id="cd05254">
    <property type="entry name" value="dTDP_HR_like_SDR_e"/>
    <property type="match status" value="1"/>
</dbReference>
<accession>A0A556QQP8</accession>
<dbReference type="AlphaFoldDB" id="A0A556QQP8"/>
<dbReference type="EC" id="1.1.1.133" evidence="3 6"/>
<dbReference type="GO" id="GO:0019305">
    <property type="term" value="P:dTDP-rhamnose biosynthetic process"/>
    <property type="evidence" value="ECO:0007669"/>
    <property type="project" value="UniProtKB-UniPathway"/>
</dbReference>
<comment type="pathway">
    <text evidence="1 6">Carbohydrate biosynthesis; dTDP-L-rhamnose biosynthesis.</text>
</comment>
<dbReference type="SUPFAM" id="SSF51735">
    <property type="entry name" value="NAD(P)-binding Rossmann-fold domains"/>
    <property type="match status" value="1"/>
</dbReference>
<dbReference type="NCBIfam" id="TIGR01214">
    <property type="entry name" value="rmlD"/>
    <property type="match status" value="1"/>
</dbReference>
<dbReference type="RefSeq" id="WP_144229302.1">
    <property type="nucleotide sequence ID" value="NZ_CBCRVV010000005.1"/>
</dbReference>
<keyword evidence="9" id="KW-1185">Reference proteome</keyword>
<proteinExistence type="inferred from homology"/>
<gene>
    <name evidence="8" type="primary">rfbD</name>
    <name evidence="8" type="ORF">FPL22_06560</name>
</gene>
<evidence type="ECO:0000256" key="3">
    <source>
        <dbReference type="ARBA" id="ARBA00012929"/>
    </source>
</evidence>
<evidence type="ECO:0000256" key="2">
    <source>
        <dbReference type="ARBA" id="ARBA00010944"/>
    </source>
</evidence>
<protein>
    <recommendedName>
        <fullName evidence="4 6">dTDP-4-dehydrorhamnose reductase</fullName>
        <ecNumber evidence="3 6">1.1.1.133</ecNumber>
    </recommendedName>
</protein>
<comment type="catalytic activity">
    <reaction evidence="5">
        <text>dTDP-beta-L-rhamnose + NADP(+) = dTDP-4-dehydro-beta-L-rhamnose + NADPH + H(+)</text>
        <dbReference type="Rhea" id="RHEA:21796"/>
        <dbReference type="ChEBI" id="CHEBI:15378"/>
        <dbReference type="ChEBI" id="CHEBI:57510"/>
        <dbReference type="ChEBI" id="CHEBI:57783"/>
        <dbReference type="ChEBI" id="CHEBI:58349"/>
        <dbReference type="ChEBI" id="CHEBI:62830"/>
        <dbReference type="EC" id="1.1.1.133"/>
    </reaction>
</comment>
<evidence type="ECO:0000313" key="8">
    <source>
        <dbReference type="EMBL" id="TSJ78960.1"/>
    </source>
</evidence>
<sequence>MRILITGAAGLLGNELVQSVQAKGWESIAASRVDWDLAKPEEAAYLIGKYKPDVTVHCAAETNVDKCELEPDWAKLINEDATAALAAAIQAAGSRLVYISSCGIFSGDSRVSYLETDIPKPRTIYAASKYHGELRVQETNPDFLVCRVGWLFGGSLTQKKNFVEARRKEALTGKPMMSANDKWGSPTWAKHAADRIVDLIDISAGGVAHVANAGVVSRHEYVCGILAALNSTATVQAVDSSNFKRAAPVPDFEAISSVRNKDWGMSPLPSWQEALADYVKIYAAIKTP</sequence>
<dbReference type="InterPro" id="IPR005913">
    <property type="entry name" value="dTDP_dehydrorham_reduct"/>
</dbReference>
<dbReference type="Gene3D" id="3.40.50.720">
    <property type="entry name" value="NAD(P)-binding Rossmann-like Domain"/>
    <property type="match status" value="1"/>
</dbReference>
<evidence type="ECO:0000256" key="6">
    <source>
        <dbReference type="RuleBase" id="RU364082"/>
    </source>
</evidence>
<dbReference type="Proteomes" id="UP000315648">
    <property type="component" value="Unassembled WGS sequence"/>
</dbReference>
<evidence type="ECO:0000313" key="9">
    <source>
        <dbReference type="Proteomes" id="UP000315648"/>
    </source>
</evidence>
<evidence type="ECO:0000256" key="5">
    <source>
        <dbReference type="ARBA" id="ARBA00048200"/>
    </source>
</evidence>
<evidence type="ECO:0000256" key="1">
    <source>
        <dbReference type="ARBA" id="ARBA00004781"/>
    </source>
</evidence>
<comment type="function">
    <text evidence="6">Catalyzes the reduction of dTDP-6-deoxy-L-lyxo-4-hexulose to yield dTDP-L-rhamnose.</text>
</comment>
<dbReference type="PANTHER" id="PTHR10491:SF4">
    <property type="entry name" value="METHIONINE ADENOSYLTRANSFERASE 2 SUBUNIT BETA"/>
    <property type="match status" value="1"/>
</dbReference>
<dbReference type="OrthoDB" id="9803892at2"/>
<dbReference type="Gene3D" id="3.90.25.10">
    <property type="entry name" value="UDP-galactose 4-epimerase, domain 1"/>
    <property type="match status" value="1"/>
</dbReference>
<dbReference type="InterPro" id="IPR036291">
    <property type="entry name" value="NAD(P)-bd_dom_sf"/>
</dbReference>
<dbReference type="EMBL" id="VMBG01000001">
    <property type="protein sequence ID" value="TSJ78960.1"/>
    <property type="molecule type" value="Genomic_DNA"/>
</dbReference>
<keyword evidence="6 8" id="KW-0560">Oxidoreductase</keyword>
<evidence type="ECO:0000256" key="4">
    <source>
        <dbReference type="ARBA" id="ARBA00017099"/>
    </source>
</evidence>
<keyword evidence="6" id="KW-0521">NADP</keyword>
<feature type="domain" description="RmlD-like substrate binding" evidence="7">
    <location>
        <begin position="1"/>
        <end position="282"/>
    </location>
</feature>
<comment type="caution">
    <text evidence="8">The sequence shown here is derived from an EMBL/GenBank/DDBJ whole genome shotgun (WGS) entry which is preliminary data.</text>
</comment>
<organism evidence="8 9">
    <name type="scientific">Rariglobus hedericola</name>
    <dbReference type="NCBI Taxonomy" id="2597822"/>
    <lineage>
        <taxon>Bacteria</taxon>
        <taxon>Pseudomonadati</taxon>
        <taxon>Verrucomicrobiota</taxon>
        <taxon>Opitutia</taxon>
        <taxon>Opitutales</taxon>
        <taxon>Opitutaceae</taxon>
        <taxon>Rariglobus</taxon>
    </lineage>
</organism>
<dbReference type="GO" id="GO:0008831">
    <property type="term" value="F:dTDP-4-dehydrorhamnose reductase activity"/>
    <property type="evidence" value="ECO:0007669"/>
    <property type="project" value="UniProtKB-EC"/>
</dbReference>
<dbReference type="UniPathway" id="UPA00124"/>
<name>A0A556QQP8_9BACT</name>
<dbReference type="PANTHER" id="PTHR10491">
    <property type="entry name" value="DTDP-4-DEHYDRORHAMNOSE REDUCTASE"/>
    <property type="match status" value="1"/>
</dbReference>
<evidence type="ECO:0000259" key="7">
    <source>
        <dbReference type="Pfam" id="PF04321"/>
    </source>
</evidence>
<reference evidence="8 9" key="1">
    <citation type="submission" date="2019-07" db="EMBL/GenBank/DDBJ databases">
        <title>Description of 53C-WASEF.</title>
        <authorList>
            <person name="Pitt A."/>
            <person name="Hahn M.W."/>
        </authorList>
    </citation>
    <scope>NUCLEOTIDE SEQUENCE [LARGE SCALE GENOMIC DNA]</scope>
    <source>
        <strain evidence="8 9">53C-WASEF</strain>
    </source>
</reference>
<dbReference type="InterPro" id="IPR029903">
    <property type="entry name" value="RmlD-like-bd"/>
</dbReference>
<dbReference type="Pfam" id="PF04321">
    <property type="entry name" value="RmlD_sub_bind"/>
    <property type="match status" value="1"/>
</dbReference>
<comment type="similarity">
    <text evidence="2 6">Belongs to the dTDP-4-dehydrorhamnose reductase family.</text>
</comment>